<keyword evidence="4" id="KW-1185">Reference proteome</keyword>
<reference evidence="3 4" key="1">
    <citation type="submission" date="2017-04" db="EMBL/GenBank/DDBJ databases">
        <authorList>
            <person name="Afonso C.L."/>
            <person name="Miller P.J."/>
            <person name="Scott M.A."/>
            <person name="Spackman E."/>
            <person name="Goraichik I."/>
            <person name="Dimitrov K.M."/>
            <person name="Suarez D.L."/>
            <person name="Swayne D.E."/>
        </authorList>
    </citation>
    <scope>NUCLEOTIDE SEQUENCE [LARGE SCALE GENOMIC DNA]</scope>
    <source>
        <strain evidence="3 4">CGMCC 1.10972</strain>
    </source>
</reference>
<dbReference type="EMBL" id="FWXR01000005">
    <property type="protein sequence ID" value="SMC65693.1"/>
    <property type="molecule type" value="Genomic_DNA"/>
</dbReference>
<protein>
    <submittedName>
        <fullName evidence="3">Uncharacterized SAM-binding protein YcdF, DUF218 family</fullName>
    </submittedName>
</protein>
<dbReference type="AlphaFoldDB" id="A0A1W2AYC5"/>
<dbReference type="PANTHER" id="PTHR30336:SF4">
    <property type="entry name" value="ENVELOPE BIOGENESIS FACTOR ELYC"/>
    <property type="match status" value="1"/>
</dbReference>
<dbReference type="GO" id="GO:0043164">
    <property type="term" value="P:Gram-negative-bacterium-type cell wall biogenesis"/>
    <property type="evidence" value="ECO:0007669"/>
    <property type="project" value="TreeGrafter"/>
</dbReference>
<dbReference type="RefSeq" id="WP_084409597.1">
    <property type="nucleotide sequence ID" value="NZ_FWXR01000005.1"/>
</dbReference>
<feature type="domain" description="DUF218" evidence="2">
    <location>
        <begin position="71"/>
        <end position="210"/>
    </location>
</feature>
<dbReference type="STRING" id="937218.SAMN06297251_105174"/>
<dbReference type="GO" id="GO:0005886">
    <property type="term" value="C:plasma membrane"/>
    <property type="evidence" value="ECO:0007669"/>
    <property type="project" value="TreeGrafter"/>
</dbReference>
<evidence type="ECO:0000259" key="2">
    <source>
        <dbReference type="Pfam" id="PF02698"/>
    </source>
</evidence>
<dbReference type="InterPro" id="IPR003848">
    <property type="entry name" value="DUF218"/>
</dbReference>
<organism evidence="3 4">
    <name type="scientific">Fulvimarina manganoxydans</name>
    <dbReference type="NCBI Taxonomy" id="937218"/>
    <lineage>
        <taxon>Bacteria</taxon>
        <taxon>Pseudomonadati</taxon>
        <taxon>Pseudomonadota</taxon>
        <taxon>Alphaproteobacteria</taxon>
        <taxon>Hyphomicrobiales</taxon>
        <taxon>Aurantimonadaceae</taxon>
        <taxon>Fulvimarina</taxon>
    </lineage>
</organism>
<gene>
    <name evidence="3" type="ORF">SAMN06297251_105174</name>
</gene>
<dbReference type="Pfam" id="PF02698">
    <property type="entry name" value="DUF218"/>
    <property type="match status" value="1"/>
</dbReference>
<dbReference type="CDD" id="cd06259">
    <property type="entry name" value="YdcF-like"/>
    <property type="match status" value="1"/>
</dbReference>
<name>A0A1W2AYC5_9HYPH</name>
<feature type="transmembrane region" description="Helical" evidence="1">
    <location>
        <begin position="32"/>
        <end position="51"/>
    </location>
</feature>
<dbReference type="InterPro" id="IPR051599">
    <property type="entry name" value="Cell_Envelope_Assoc"/>
</dbReference>
<keyword evidence="1" id="KW-1133">Transmembrane helix</keyword>
<dbReference type="PANTHER" id="PTHR30336">
    <property type="entry name" value="INNER MEMBRANE PROTEIN, PROBABLE PERMEASE"/>
    <property type="match status" value="1"/>
</dbReference>
<evidence type="ECO:0000256" key="1">
    <source>
        <dbReference type="SAM" id="Phobius"/>
    </source>
</evidence>
<dbReference type="GO" id="GO:0000270">
    <property type="term" value="P:peptidoglycan metabolic process"/>
    <property type="evidence" value="ECO:0007669"/>
    <property type="project" value="TreeGrafter"/>
</dbReference>
<dbReference type="OrthoDB" id="9812311at2"/>
<evidence type="ECO:0000313" key="4">
    <source>
        <dbReference type="Proteomes" id="UP000192656"/>
    </source>
</evidence>
<keyword evidence="1" id="KW-0812">Transmembrane</keyword>
<keyword evidence="1" id="KW-0472">Membrane</keyword>
<sequence>MKPAEDRQTAEKGQLEGRTWWQHLRHVRKRRFALLALLVVMTTGFIVGGFVRYTEATAALARGGDRLLKADAIVVLTGGANRIQQAVSLLQSGHGQRLLISGVNPGTSRTTLARMTDTDRRLFDCCVDIDVAALDTVGNAQEATRWAKDHGFDELILVTSDYHMERSIVEFERVGGLKSITPVAVRRDDFWQDDSLPTTSGLKVLLTEYVKLMAARLRASLDGADAPIAVAAAAVRQD</sequence>
<accession>A0A1W2AYC5</accession>
<dbReference type="Proteomes" id="UP000192656">
    <property type="component" value="Unassembled WGS sequence"/>
</dbReference>
<evidence type="ECO:0000313" key="3">
    <source>
        <dbReference type="EMBL" id="SMC65693.1"/>
    </source>
</evidence>
<proteinExistence type="predicted"/>